<protein>
    <submittedName>
        <fullName evidence="1">6286_t:CDS:1</fullName>
    </submittedName>
</protein>
<proteinExistence type="predicted"/>
<dbReference type="EMBL" id="CAJVQC010102075">
    <property type="protein sequence ID" value="CAG8831716.1"/>
    <property type="molecule type" value="Genomic_DNA"/>
</dbReference>
<keyword evidence="2" id="KW-1185">Reference proteome</keyword>
<evidence type="ECO:0000313" key="2">
    <source>
        <dbReference type="Proteomes" id="UP000789920"/>
    </source>
</evidence>
<gene>
    <name evidence="1" type="ORF">RPERSI_LOCUS28238</name>
</gene>
<comment type="caution">
    <text evidence="1">The sequence shown here is derived from an EMBL/GenBank/DDBJ whole genome shotgun (WGS) entry which is preliminary data.</text>
</comment>
<accession>A0ACA9S8J5</accession>
<evidence type="ECO:0000313" key="1">
    <source>
        <dbReference type="EMBL" id="CAG8831716.1"/>
    </source>
</evidence>
<organism evidence="1 2">
    <name type="scientific">Racocetra persica</name>
    <dbReference type="NCBI Taxonomy" id="160502"/>
    <lineage>
        <taxon>Eukaryota</taxon>
        <taxon>Fungi</taxon>
        <taxon>Fungi incertae sedis</taxon>
        <taxon>Mucoromycota</taxon>
        <taxon>Glomeromycotina</taxon>
        <taxon>Glomeromycetes</taxon>
        <taxon>Diversisporales</taxon>
        <taxon>Gigasporaceae</taxon>
        <taxon>Racocetra</taxon>
    </lineage>
</organism>
<name>A0ACA9S8J5_9GLOM</name>
<sequence length="121" mass="13794">MSNDIKNKIALRPKEPATRGKPVEVIVNYIEIKGSFKYPTVHSYTLEVKPQQGNKAKREESEAVFYQLLKNKEFGQNVSPVYDGNMIYSYKKLCNGKDFKKFFGINIPLQDGAGRAKKFNA</sequence>
<dbReference type="Proteomes" id="UP000789920">
    <property type="component" value="Unassembled WGS sequence"/>
</dbReference>
<feature type="non-terminal residue" evidence="1">
    <location>
        <position position="121"/>
    </location>
</feature>
<reference evidence="1" key="1">
    <citation type="submission" date="2021-06" db="EMBL/GenBank/DDBJ databases">
        <authorList>
            <person name="Kallberg Y."/>
            <person name="Tangrot J."/>
            <person name="Rosling A."/>
        </authorList>
    </citation>
    <scope>NUCLEOTIDE SEQUENCE</scope>
    <source>
        <strain evidence="1">MA461A</strain>
    </source>
</reference>